<sequence length="181" mass="20287">MTRPGERKVLVDFYARVSEVIDLRSFSNLWFWIALAVMWSTASHWVIGVPWDLVQRARRRGGAAGEDVNQLSRIYAGRLRHIGTSAGLWIVAIGAFLLTTLGLLGFRYGIEFAQALFCLGFPMMLVGGLSLRTAFRIEDLSGRELYRALAAHRRQVQGLGVVSIFVTALWGMYQNLRIGVL</sequence>
<dbReference type="EMBL" id="QAOT01000002">
    <property type="protein sequence ID" value="PTR20301.1"/>
    <property type="molecule type" value="Genomic_DNA"/>
</dbReference>
<comment type="caution">
    <text evidence="2">The sequence shown here is derived from an EMBL/GenBank/DDBJ whole genome shotgun (WGS) entry which is preliminary data.</text>
</comment>
<evidence type="ECO:0000313" key="3">
    <source>
        <dbReference type="Proteomes" id="UP000244060"/>
    </source>
</evidence>
<feature type="transmembrane region" description="Helical" evidence="1">
    <location>
        <begin position="86"/>
        <end position="106"/>
    </location>
</feature>
<name>A0A2T5KD07_9RHOB</name>
<keyword evidence="1" id="KW-0812">Transmembrane</keyword>
<evidence type="ECO:0008006" key="4">
    <source>
        <dbReference type="Google" id="ProtNLM"/>
    </source>
</evidence>
<protein>
    <recommendedName>
        <fullName evidence="4">Component of SufBCD complex</fullName>
    </recommendedName>
</protein>
<dbReference type="AlphaFoldDB" id="A0A2T5KD07"/>
<evidence type="ECO:0000256" key="1">
    <source>
        <dbReference type="SAM" id="Phobius"/>
    </source>
</evidence>
<proteinExistence type="predicted"/>
<feature type="transmembrane region" description="Helical" evidence="1">
    <location>
        <begin position="112"/>
        <end position="135"/>
    </location>
</feature>
<reference evidence="2 3" key="1">
    <citation type="submission" date="2018-04" db="EMBL/GenBank/DDBJ databases">
        <title>Genomic Encyclopedia of Type Strains, Phase III (KMG-III): the genomes of soil and plant-associated and newly described type strains.</title>
        <authorList>
            <person name="Whitman W."/>
        </authorList>
    </citation>
    <scope>NUCLEOTIDE SEQUENCE [LARGE SCALE GENOMIC DNA]</scope>
    <source>
        <strain evidence="2 3">KA25</strain>
    </source>
</reference>
<keyword evidence="3" id="KW-1185">Reference proteome</keyword>
<gene>
    <name evidence="2" type="ORF">C8J28_10263</name>
</gene>
<evidence type="ECO:0000313" key="2">
    <source>
        <dbReference type="EMBL" id="PTR20301.1"/>
    </source>
</evidence>
<organism evidence="2 3">
    <name type="scientific">Cereibacter azotoformans</name>
    <dbReference type="NCBI Taxonomy" id="43057"/>
    <lineage>
        <taxon>Bacteria</taxon>
        <taxon>Pseudomonadati</taxon>
        <taxon>Pseudomonadota</taxon>
        <taxon>Alphaproteobacteria</taxon>
        <taxon>Rhodobacterales</taxon>
        <taxon>Paracoccaceae</taxon>
        <taxon>Cereibacter</taxon>
    </lineage>
</organism>
<keyword evidence="1" id="KW-1133">Transmembrane helix</keyword>
<dbReference type="Proteomes" id="UP000244060">
    <property type="component" value="Unassembled WGS sequence"/>
</dbReference>
<feature type="transmembrane region" description="Helical" evidence="1">
    <location>
        <begin position="156"/>
        <end position="173"/>
    </location>
</feature>
<feature type="transmembrane region" description="Helical" evidence="1">
    <location>
        <begin position="29"/>
        <end position="51"/>
    </location>
</feature>
<accession>A0A2T5KD07</accession>
<keyword evidence="1" id="KW-0472">Membrane</keyword>